<dbReference type="GO" id="GO:0032259">
    <property type="term" value="P:methylation"/>
    <property type="evidence" value="ECO:0007669"/>
    <property type="project" value="UniProtKB-KW"/>
</dbReference>
<dbReference type="InterPro" id="IPR012901">
    <property type="entry name" value="CARME"/>
</dbReference>
<evidence type="ECO:0000256" key="5">
    <source>
        <dbReference type="ARBA" id="ARBA00015448"/>
    </source>
</evidence>
<evidence type="ECO:0000313" key="14">
    <source>
        <dbReference type="Proteomes" id="UP000015101"/>
    </source>
</evidence>
<reference evidence="13" key="3">
    <citation type="submission" date="2015-06" db="UniProtKB">
        <authorList>
            <consortium name="EnsemblMetazoa"/>
        </authorList>
    </citation>
    <scope>IDENTIFICATION</scope>
</reference>
<organism evidence="13 14">
    <name type="scientific">Helobdella robusta</name>
    <name type="common">Californian leech</name>
    <dbReference type="NCBI Taxonomy" id="6412"/>
    <lineage>
        <taxon>Eukaryota</taxon>
        <taxon>Metazoa</taxon>
        <taxon>Spiralia</taxon>
        <taxon>Lophotrochozoa</taxon>
        <taxon>Annelida</taxon>
        <taxon>Clitellata</taxon>
        <taxon>Hirudinea</taxon>
        <taxon>Rhynchobdellida</taxon>
        <taxon>Glossiphoniidae</taxon>
        <taxon>Helobdella</taxon>
    </lineage>
</organism>
<keyword evidence="6" id="KW-0963">Cytoplasm</keyword>
<dbReference type="eggNOG" id="KOG2798">
    <property type="taxonomic scope" value="Eukaryota"/>
</dbReference>
<dbReference type="GO" id="GO:0005634">
    <property type="term" value="C:nucleus"/>
    <property type="evidence" value="ECO:0000318"/>
    <property type="project" value="GO_Central"/>
</dbReference>
<dbReference type="SMART" id="SM01296">
    <property type="entry name" value="N2227"/>
    <property type="match status" value="1"/>
</dbReference>
<evidence type="ECO:0000256" key="10">
    <source>
        <dbReference type="ARBA" id="ARBA00023242"/>
    </source>
</evidence>
<keyword evidence="14" id="KW-1185">Reference proteome</keyword>
<dbReference type="GeneID" id="20213621"/>
<dbReference type="GO" id="GO:0035498">
    <property type="term" value="P:carnosine metabolic process"/>
    <property type="evidence" value="ECO:0000318"/>
    <property type="project" value="GO_Central"/>
</dbReference>
<keyword evidence="8" id="KW-0808">Transferase</keyword>
<evidence type="ECO:0000256" key="2">
    <source>
        <dbReference type="ARBA" id="ARBA00004514"/>
    </source>
</evidence>
<keyword evidence="10" id="KW-0539">Nucleus</keyword>
<dbReference type="EC" id="2.1.1.22" evidence="4"/>
<dbReference type="KEGG" id="hro:HELRODRAFT_64289"/>
<evidence type="ECO:0000313" key="13">
    <source>
        <dbReference type="EnsemblMetazoa" id="HelroP64289"/>
    </source>
</evidence>
<dbReference type="CTD" id="20213621"/>
<comment type="similarity">
    <text evidence="3">Belongs to the carnosine N-methyltransferase family.</text>
</comment>
<comment type="function">
    <text evidence="11">N-methyltransferase that catalyzes the formation of anserine (beta-alanyl-N(Pi)-methyl-L-histidine) from carnosine. Anserine, a methylated derivative of carnosine (beta-alanyl-L-histidine), is an abundant constituent of vertebrate skeletal muscles. Also methylates other L-histidine-containing di- and tripeptides such as Gly-Gly-His, Gly-His and homocarnosine (GABA-His).</text>
</comment>
<dbReference type="OMA" id="GSMSMCA"/>
<reference evidence="14" key="1">
    <citation type="submission" date="2012-12" db="EMBL/GenBank/DDBJ databases">
        <authorList>
            <person name="Hellsten U."/>
            <person name="Grimwood J."/>
            <person name="Chapman J.A."/>
            <person name="Shapiro H."/>
            <person name="Aerts A."/>
            <person name="Otillar R.P."/>
            <person name="Terry A.Y."/>
            <person name="Boore J.L."/>
            <person name="Simakov O."/>
            <person name="Marletaz F."/>
            <person name="Cho S.-J."/>
            <person name="Edsinger-Gonzales E."/>
            <person name="Havlak P."/>
            <person name="Kuo D.-H."/>
            <person name="Larsson T."/>
            <person name="Lv J."/>
            <person name="Arendt D."/>
            <person name="Savage R."/>
            <person name="Osoegawa K."/>
            <person name="de Jong P."/>
            <person name="Lindberg D.R."/>
            <person name="Seaver E.C."/>
            <person name="Weisblat D.A."/>
            <person name="Putnam N.H."/>
            <person name="Grigoriev I.V."/>
            <person name="Rokhsar D.S."/>
        </authorList>
    </citation>
    <scope>NUCLEOTIDE SEQUENCE</scope>
</reference>
<proteinExistence type="inferred from homology"/>
<dbReference type="EMBL" id="AMQM01000654">
    <property type="status" value="NOT_ANNOTATED_CDS"/>
    <property type="molecule type" value="Genomic_DNA"/>
</dbReference>
<evidence type="ECO:0000256" key="4">
    <source>
        <dbReference type="ARBA" id="ARBA00012003"/>
    </source>
</evidence>
<accession>T1FXS3</accession>
<dbReference type="GO" id="GO:0030735">
    <property type="term" value="F:carnosine N-methyltransferase activity"/>
    <property type="evidence" value="ECO:0000318"/>
    <property type="project" value="GO_Central"/>
</dbReference>
<evidence type="ECO:0000256" key="1">
    <source>
        <dbReference type="ARBA" id="ARBA00004123"/>
    </source>
</evidence>
<keyword evidence="9" id="KW-0949">S-adenosyl-L-methionine</keyword>
<name>T1FXS3_HELRO</name>
<evidence type="ECO:0000256" key="9">
    <source>
        <dbReference type="ARBA" id="ARBA00022691"/>
    </source>
</evidence>
<dbReference type="STRING" id="6412.T1FXS3"/>
<dbReference type="HOGENOM" id="CLU_030612_0_0_1"/>
<dbReference type="OrthoDB" id="978at2759"/>
<dbReference type="GO" id="GO:0005829">
    <property type="term" value="C:cytosol"/>
    <property type="evidence" value="ECO:0000318"/>
    <property type="project" value="GO_Central"/>
</dbReference>
<dbReference type="InterPro" id="IPR029063">
    <property type="entry name" value="SAM-dependent_MTases_sf"/>
</dbReference>
<dbReference type="Proteomes" id="UP000015101">
    <property type="component" value="Unassembled WGS sequence"/>
</dbReference>
<dbReference type="PANTHER" id="PTHR12303">
    <property type="entry name" value="CARNOSINE N-METHYLTRANSFERASE"/>
    <property type="match status" value="1"/>
</dbReference>
<dbReference type="RefSeq" id="XP_009015965.1">
    <property type="nucleotide sequence ID" value="XM_009017717.1"/>
</dbReference>
<dbReference type="EnsemblMetazoa" id="HelroT64289">
    <property type="protein sequence ID" value="HelroP64289"/>
    <property type="gene ID" value="HelroG64289"/>
</dbReference>
<dbReference type="EMBL" id="KB096324">
    <property type="protein sequence ID" value="ESO06597.1"/>
    <property type="molecule type" value="Genomic_DNA"/>
</dbReference>
<evidence type="ECO:0000256" key="8">
    <source>
        <dbReference type="ARBA" id="ARBA00022679"/>
    </source>
</evidence>
<dbReference type="SUPFAM" id="SSF53335">
    <property type="entry name" value="S-adenosyl-L-methionine-dependent methyltransferases"/>
    <property type="match status" value="1"/>
</dbReference>
<evidence type="ECO:0000313" key="12">
    <source>
        <dbReference type="EMBL" id="ESO06597.1"/>
    </source>
</evidence>
<dbReference type="PANTHER" id="PTHR12303:SF6">
    <property type="entry name" value="CARNOSINE N-METHYLTRANSFERASE"/>
    <property type="match status" value="1"/>
</dbReference>
<dbReference type="Pfam" id="PF07942">
    <property type="entry name" value="CARME"/>
    <property type="match status" value="1"/>
</dbReference>
<reference evidence="12 14" key="2">
    <citation type="journal article" date="2013" name="Nature">
        <title>Insights into bilaterian evolution from three spiralian genomes.</title>
        <authorList>
            <person name="Simakov O."/>
            <person name="Marletaz F."/>
            <person name="Cho S.J."/>
            <person name="Edsinger-Gonzales E."/>
            <person name="Havlak P."/>
            <person name="Hellsten U."/>
            <person name="Kuo D.H."/>
            <person name="Larsson T."/>
            <person name="Lv J."/>
            <person name="Arendt D."/>
            <person name="Savage R."/>
            <person name="Osoegawa K."/>
            <person name="de Jong P."/>
            <person name="Grimwood J."/>
            <person name="Chapman J.A."/>
            <person name="Shapiro H."/>
            <person name="Aerts A."/>
            <person name="Otillar R.P."/>
            <person name="Terry A.Y."/>
            <person name="Boore J.L."/>
            <person name="Grigoriev I.V."/>
            <person name="Lindberg D.R."/>
            <person name="Seaver E.C."/>
            <person name="Weisblat D.A."/>
            <person name="Putnam N.H."/>
            <person name="Rokhsar D.S."/>
        </authorList>
    </citation>
    <scope>NUCLEOTIDE SEQUENCE</scope>
</reference>
<gene>
    <name evidence="13" type="primary">20213621</name>
    <name evidence="12" type="ORF">HELRODRAFT_64289</name>
</gene>
<protein>
    <recommendedName>
        <fullName evidence="5">Carnosine N-methyltransferase</fullName>
        <ecNumber evidence="4">2.1.1.22</ecNumber>
    </recommendedName>
</protein>
<evidence type="ECO:0000256" key="3">
    <source>
        <dbReference type="ARBA" id="ARBA00010086"/>
    </source>
</evidence>
<comment type="subcellular location">
    <subcellularLocation>
        <location evidence="2">Cytoplasm</location>
        <location evidence="2">Cytosol</location>
    </subcellularLocation>
    <subcellularLocation>
        <location evidence="1">Nucleus</location>
    </subcellularLocation>
</comment>
<dbReference type="Gene3D" id="3.40.50.150">
    <property type="entry name" value="Vaccinia Virus protein VP39"/>
    <property type="match status" value="1"/>
</dbReference>
<dbReference type="FunCoup" id="T1FXS3">
    <property type="interactions" value="1175"/>
</dbReference>
<evidence type="ECO:0000256" key="6">
    <source>
        <dbReference type="ARBA" id="ARBA00022490"/>
    </source>
</evidence>
<keyword evidence="7" id="KW-0489">Methyltransferase</keyword>
<sequence length="358" mass="41506">MEIEDEEAKEQLHFLRVVFAFKCYKSYSMKQIKQTEDSYKKLPDHHKLLLPNFLKNLNTVTECIDKNYVVIKEIISSTENMFENKKDVYSTNYLTKQLGITHFDMDKVKSTLKQFMRDWSSDGQAERDACYKPVIDEIVHIYSDCSDLGKVEILVPGAGMGRLSFELARLGFACQGNEFSLFMLFASNFVLNKCKELNAFTIYPWVHQTSNNMRTCDQVLPVTFPDINPSDFPDNPKFSMVAGDFLEVYTDPDSWDCIATVFFLDTAPNVITYIESICKILKPGGYWINFGPLLYHFADMANENSIELSYDQVKHVIEQFKFEIIKERVNQPSTYNQNAHSMLTYQYNSVFFVARKPL</sequence>
<dbReference type="FunFam" id="3.40.50.150:FF:000094">
    <property type="entry name" value="Carnosine N-methyltransferase 1"/>
    <property type="match status" value="1"/>
</dbReference>
<evidence type="ECO:0000256" key="7">
    <source>
        <dbReference type="ARBA" id="ARBA00022603"/>
    </source>
</evidence>
<dbReference type="AlphaFoldDB" id="T1FXS3"/>
<evidence type="ECO:0000256" key="11">
    <source>
        <dbReference type="ARBA" id="ARBA00054322"/>
    </source>
</evidence>
<dbReference type="InParanoid" id="T1FXS3"/>